<comment type="caution">
    <text evidence="2">The sequence shown here is derived from an EMBL/GenBank/DDBJ whole genome shotgun (WGS) entry which is preliminary data.</text>
</comment>
<accession>A0A448XN07</accession>
<evidence type="ECO:0000313" key="3">
    <source>
        <dbReference type="Proteomes" id="UP000784294"/>
    </source>
</evidence>
<dbReference type="AlphaFoldDB" id="A0A448XN07"/>
<feature type="compositionally biased region" description="Low complexity" evidence="1">
    <location>
        <begin position="19"/>
        <end position="34"/>
    </location>
</feature>
<reference evidence="2" key="1">
    <citation type="submission" date="2018-11" db="EMBL/GenBank/DDBJ databases">
        <authorList>
            <consortium name="Pathogen Informatics"/>
        </authorList>
    </citation>
    <scope>NUCLEOTIDE SEQUENCE</scope>
</reference>
<evidence type="ECO:0000313" key="2">
    <source>
        <dbReference type="EMBL" id="VEL40602.1"/>
    </source>
</evidence>
<feature type="compositionally biased region" description="Low complexity" evidence="1">
    <location>
        <begin position="71"/>
        <end position="90"/>
    </location>
</feature>
<dbReference type="Proteomes" id="UP000784294">
    <property type="component" value="Unassembled WGS sequence"/>
</dbReference>
<name>A0A448XN07_9PLAT</name>
<evidence type="ECO:0000256" key="1">
    <source>
        <dbReference type="SAM" id="MobiDB-lite"/>
    </source>
</evidence>
<feature type="region of interest" description="Disordered" evidence="1">
    <location>
        <begin position="226"/>
        <end position="299"/>
    </location>
</feature>
<organism evidence="2 3">
    <name type="scientific">Protopolystoma xenopodis</name>
    <dbReference type="NCBI Taxonomy" id="117903"/>
    <lineage>
        <taxon>Eukaryota</taxon>
        <taxon>Metazoa</taxon>
        <taxon>Spiralia</taxon>
        <taxon>Lophotrochozoa</taxon>
        <taxon>Platyhelminthes</taxon>
        <taxon>Monogenea</taxon>
        <taxon>Polyopisthocotylea</taxon>
        <taxon>Polystomatidea</taxon>
        <taxon>Polystomatidae</taxon>
        <taxon>Protopolystoma</taxon>
    </lineage>
</organism>
<feature type="compositionally biased region" description="Pro residues" evidence="1">
    <location>
        <begin position="1"/>
        <end position="10"/>
    </location>
</feature>
<feature type="non-terminal residue" evidence="2">
    <location>
        <position position="299"/>
    </location>
</feature>
<gene>
    <name evidence="2" type="ORF">PXEA_LOCUS34042</name>
</gene>
<feature type="region of interest" description="Disordered" evidence="1">
    <location>
        <begin position="69"/>
        <end position="96"/>
    </location>
</feature>
<proteinExistence type="predicted"/>
<feature type="compositionally biased region" description="Low complexity" evidence="1">
    <location>
        <begin position="226"/>
        <end position="244"/>
    </location>
</feature>
<feature type="compositionally biased region" description="Low complexity" evidence="1">
    <location>
        <begin position="270"/>
        <end position="280"/>
    </location>
</feature>
<keyword evidence="3" id="KW-1185">Reference proteome</keyword>
<sequence length="299" mass="31963">MPSASPPIGPMLPDGSAQPSNLSLPPNISPLSPSASTYLRCRPESTLAHDPTLEQQCRLSHTLLERRKSYPTHSLTSSPSSLLMALPPRSGSKTQFRPLSRAVPHHLETANIPIKPSLALPSEPNQLYPGKIPSIPVPTSSKPNSISRFIASKRDDFAASTNVTQLDNNKLKIARQMTAFRLCGTQMPSDCAPSFKRRSLSAVNPRQAAHLTDVSSCQPYYIAQTKSDATSSSTSTNAISASSSPQKISQVYPAPPPLLVKPHIMKAPLSSSQSLSSRCSPADEMPGSVRDTPSASLPP</sequence>
<feature type="region of interest" description="Disordered" evidence="1">
    <location>
        <begin position="1"/>
        <end position="37"/>
    </location>
</feature>
<dbReference type="EMBL" id="CAAALY010265578">
    <property type="protein sequence ID" value="VEL40602.1"/>
    <property type="molecule type" value="Genomic_DNA"/>
</dbReference>
<protein>
    <submittedName>
        <fullName evidence="2">Uncharacterized protein</fullName>
    </submittedName>
</protein>